<feature type="region of interest" description="Disordered" evidence="1">
    <location>
        <begin position="1"/>
        <end position="22"/>
    </location>
</feature>
<protein>
    <submittedName>
        <fullName evidence="2">Uncharacterized protein</fullName>
    </submittedName>
</protein>
<dbReference type="EMBL" id="HACA01017722">
    <property type="protein sequence ID" value="CDW35083.1"/>
    <property type="molecule type" value="Transcribed_RNA"/>
</dbReference>
<evidence type="ECO:0000313" key="2">
    <source>
        <dbReference type="EMBL" id="CDW35083.1"/>
    </source>
</evidence>
<evidence type="ECO:0000256" key="1">
    <source>
        <dbReference type="SAM" id="MobiDB-lite"/>
    </source>
</evidence>
<sequence>MIYPSISFSSIPTKSNSSSSSNACTLAKTFSVSAV</sequence>
<accession>A0A0K2UA19</accession>
<organism evidence="2">
    <name type="scientific">Lepeophtheirus salmonis</name>
    <name type="common">Salmon louse</name>
    <name type="synonym">Caligus salmonis</name>
    <dbReference type="NCBI Taxonomy" id="72036"/>
    <lineage>
        <taxon>Eukaryota</taxon>
        <taxon>Metazoa</taxon>
        <taxon>Ecdysozoa</taxon>
        <taxon>Arthropoda</taxon>
        <taxon>Crustacea</taxon>
        <taxon>Multicrustacea</taxon>
        <taxon>Hexanauplia</taxon>
        <taxon>Copepoda</taxon>
        <taxon>Siphonostomatoida</taxon>
        <taxon>Caligidae</taxon>
        <taxon>Lepeophtheirus</taxon>
    </lineage>
</organism>
<proteinExistence type="predicted"/>
<reference evidence="2" key="1">
    <citation type="submission" date="2014-05" db="EMBL/GenBank/DDBJ databases">
        <authorList>
            <person name="Chronopoulou M."/>
        </authorList>
    </citation>
    <scope>NUCLEOTIDE SEQUENCE</scope>
    <source>
        <tissue evidence="2">Whole organism</tissue>
    </source>
</reference>
<dbReference type="AlphaFoldDB" id="A0A0K2UA19"/>
<name>A0A0K2UA19_LEPSM</name>